<dbReference type="EMBL" id="MU006575">
    <property type="protein sequence ID" value="KAF2746994.1"/>
    <property type="molecule type" value="Genomic_DNA"/>
</dbReference>
<organism evidence="1 2">
    <name type="scientific">Sporormia fimetaria CBS 119925</name>
    <dbReference type="NCBI Taxonomy" id="1340428"/>
    <lineage>
        <taxon>Eukaryota</taxon>
        <taxon>Fungi</taxon>
        <taxon>Dikarya</taxon>
        <taxon>Ascomycota</taxon>
        <taxon>Pezizomycotina</taxon>
        <taxon>Dothideomycetes</taxon>
        <taxon>Pleosporomycetidae</taxon>
        <taxon>Pleosporales</taxon>
        <taxon>Sporormiaceae</taxon>
        <taxon>Sporormia</taxon>
    </lineage>
</organism>
<dbReference type="AlphaFoldDB" id="A0A6A6VB96"/>
<evidence type="ECO:0000313" key="1">
    <source>
        <dbReference type="EMBL" id="KAF2746994.1"/>
    </source>
</evidence>
<gene>
    <name evidence="1" type="ORF">M011DRAFT_73523</name>
</gene>
<protein>
    <submittedName>
        <fullName evidence="1">Uncharacterized protein</fullName>
    </submittedName>
</protein>
<accession>A0A6A6VB96</accession>
<dbReference type="Proteomes" id="UP000799440">
    <property type="component" value="Unassembled WGS sequence"/>
</dbReference>
<name>A0A6A6VB96_9PLEO</name>
<keyword evidence="2" id="KW-1185">Reference proteome</keyword>
<sequence>MEIAAFTHANNCASCDNRVNAPHHPASFANGNPKKTSACRHLCSCIVARIILRVTRCNVGVQQVWLAQISQPCRCEGLSLVTMHSLLHAKTQPLQPLFLPGLESLVVGDCLRCMLWLRVIGAHVDPEVICLFSKGCAQHGTYTNAQYTLA</sequence>
<evidence type="ECO:0000313" key="2">
    <source>
        <dbReference type="Proteomes" id="UP000799440"/>
    </source>
</evidence>
<proteinExistence type="predicted"/>
<reference evidence="1" key="1">
    <citation type="journal article" date="2020" name="Stud. Mycol.">
        <title>101 Dothideomycetes genomes: a test case for predicting lifestyles and emergence of pathogens.</title>
        <authorList>
            <person name="Haridas S."/>
            <person name="Albert R."/>
            <person name="Binder M."/>
            <person name="Bloem J."/>
            <person name="Labutti K."/>
            <person name="Salamov A."/>
            <person name="Andreopoulos B."/>
            <person name="Baker S."/>
            <person name="Barry K."/>
            <person name="Bills G."/>
            <person name="Bluhm B."/>
            <person name="Cannon C."/>
            <person name="Castanera R."/>
            <person name="Culley D."/>
            <person name="Daum C."/>
            <person name="Ezra D."/>
            <person name="Gonzalez J."/>
            <person name="Henrissat B."/>
            <person name="Kuo A."/>
            <person name="Liang C."/>
            <person name="Lipzen A."/>
            <person name="Lutzoni F."/>
            <person name="Magnuson J."/>
            <person name="Mondo S."/>
            <person name="Nolan M."/>
            <person name="Ohm R."/>
            <person name="Pangilinan J."/>
            <person name="Park H.-J."/>
            <person name="Ramirez L."/>
            <person name="Alfaro M."/>
            <person name="Sun H."/>
            <person name="Tritt A."/>
            <person name="Yoshinaga Y."/>
            <person name="Zwiers L.-H."/>
            <person name="Turgeon B."/>
            <person name="Goodwin S."/>
            <person name="Spatafora J."/>
            <person name="Crous P."/>
            <person name="Grigoriev I."/>
        </authorList>
    </citation>
    <scope>NUCLEOTIDE SEQUENCE</scope>
    <source>
        <strain evidence="1">CBS 119925</strain>
    </source>
</reference>